<dbReference type="PANTHER" id="PTHR30250:SF11">
    <property type="entry name" value="O-ANTIGEN TRANSPORTER-RELATED"/>
    <property type="match status" value="1"/>
</dbReference>
<dbReference type="EMBL" id="NUIQ01000085">
    <property type="protein sequence ID" value="PGO77888.1"/>
    <property type="molecule type" value="Genomic_DNA"/>
</dbReference>
<protein>
    <submittedName>
        <fullName evidence="7">Flippase</fullName>
    </submittedName>
</protein>
<keyword evidence="5 6" id="KW-0472">Membrane</keyword>
<dbReference type="RefSeq" id="WP_098771024.1">
    <property type="nucleotide sequence ID" value="NZ_CP120958.1"/>
</dbReference>
<feature type="transmembrane region" description="Helical" evidence="6">
    <location>
        <begin position="358"/>
        <end position="377"/>
    </location>
</feature>
<accession>A0A9X7CCH4</accession>
<dbReference type="InterPro" id="IPR002797">
    <property type="entry name" value="Polysacc_synth"/>
</dbReference>
<keyword evidence="3 6" id="KW-0812">Transmembrane</keyword>
<dbReference type="AlphaFoldDB" id="A0A9X7CCH4"/>
<comment type="caution">
    <text evidence="7">The sequence shown here is derived from an EMBL/GenBank/DDBJ whole genome shotgun (WGS) entry which is preliminary data.</text>
</comment>
<evidence type="ECO:0000256" key="3">
    <source>
        <dbReference type="ARBA" id="ARBA00022692"/>
    </source>
</evidence>
<organism evidence="7 8">
    <name type="scientific">Bacillus cereus</name>
    <dbReference type="NCBI Taxonomy" id="1396"/>
    <lineage>
        <taxon>Bacteria</taxon>
        <taxon>Bacillati</taxon>
        <taxon>Bacillota</taxon>
        <taxon>Bacilli</taxon>
        <taxon>Bacillales</taxon>
        <taxon>Bacillaceae</taxon>
        <taxon>Bacillus</taxon>
        <taxon>Bacillus cereus group</taxon>
    </lineage>
</organism>
<feature type="transmembrane region" description="Helical" evidence="6">
    <location>
        <begin position="383"/>
        <end position="406"/>
    </location>
</feature>
<dbReference type="CDD" id="cd13128">
    <property type="entry name" value="MATE_Wzx_like"/>
    <property type="match status" value="1"/>
</dbReference>
<feature type="transmembrane region" description="Helical" evidence="6">
    <location>
        <begin position="218"/>
        <end position="239"/>
    </location>
</feature>
<dbReference type="Proteomes" id="UP000223834">
    <property type="component" value="Unassembled WGS sequence"/>
</dbReference>
<feature type="transmembrane region" description="Helical" evidence="6">
    <location>
        <begin position="170"/>
        <end position="192"/>
    </location>
</feature>
<reference evidence="7 8" key="1">
    <citation type="submission" date="2017-09" db="EMBL/GenBank/DDBJ databases">
        <title>Large-scale bioinformatics analysis of Bacillus genomes uncovers conserved roles of natural products in bacterial physiology.</title>
        <authorList>
            <consortium name="Agbiome Team Llc"/>
            <person name="Bleich R.M."/>
            <person name="Grubbs K.J."/>
            <person name="Santa Maria K.C."/>
            <person name="Allen S.E."/>
            <person name="Farag S."/>
            <person name="Shank E.A."/>
            <person name="Bowers A."/>
        </authorList>
    </citation>
    <scope>NUCLEOTIDE SEQUENCE [LARGE SCALE GENOMIC DNA]</scope>
    <source>
        <strain evidence="7 8">AFS049141</strain>
    </source>
</reference>
<dbReference type="Pfam" id="PF01943">
    <property type="entry name" value="Polysacc_synt"/>
    <property type="match status" value="1"/>
</dbReference>
<evidence type="ECO:0000256" key="4">
    <source>
        <dbReference type="ARBA" id="ARBA00022989"/>
    </source>
</evidence>
<dbReference type="GO" id="GO:0005886">
    <property type="term" value="C:plasma membrane"/>
    <property type="evidence" value="ECO:0007669"/>
    <property type="project" value="UniProtKB-SubCell"/>
</dbReference>
<dbReference type="PANTHER" id="PTHR30250">
    <property type="entry name" value="PST FAMILY PREDICTED COLANIC ACID TRANSPORTER"/>
    <property type="match status" value="1"/>
</dbReference>
<proteinExistence type="predicted"/>
<feature type="transmembrane region" description="Helical" evidence="6">
    <location>
        <begin position="82"/>
        <end position="110"/>
    </location>
</feature>
<feature type="transmembrane region" description="Helical" evidence="6">
    <location>
        <begin position="12"/>
        <end position="31"/>
    </location>
</feature>
<feature type="transmembrane region" description="Helical" evidence="6">
    <location>
        <begin position="116"/>
        <end position="137"/>
    </location>
</feature>
<evidence type="ECO:0000313" key="8">
    <source>
        <dbReference type="Proteomes" id="UP000223834"/>
    </source>
</evidence>
<sequence>MLKNKLVKNAFSLLLLKGFEYLLPLLTVPYLVRILGNEKFGEMSYAIAISYFFVMITNYGFDLTATRQISIHKEDMEKVKSIFSSVLTVKILLMLISFGLLCTALSVIPQLQGNNVVYYIAFFNVIGNALFPIWLFQGIEKMEYITGINMFAKISTTLLIFIIVKEPGDYVLATLLQSIPFVICAVVSFIIISRKLTITYVFPDIEEIIYCFKDGWNVFTSAFMSFILTSGGILILGLFTNKEVVGIYSAIEKLAKAIINLFTPITQALFPYISEKFGVNYDSGKQAVFKFGKWIIFLAAFISIVMMIGAKWILLIFYGDNYVQYDLVVQLFAIWLFTSIFNNIIGIQYLVASGKSNLYSKSFLFSTIITLTLFLALTPKMHIYGILIGINAGEFILTVVMLFYAIKNDRLFNASTQKF</sequence>
<evidence type="ECO:0000256" key="5">
    <source>
        <dbReference type="ARBA" id="ARBA00023136"/>
    </source>
</evidence>
<name>A0A9X7CCH4_BACCE</name>
<feature type="transmembrane region" description="Helical" evidence="6">
    <location>
        <begin position="331"/>
        <end position="351"/>
    </location>
</feature>
<feature type="transmembrane region" description="Helical" evidence="6">
    <location>
        <begin position="43"/>
        <end position="61"/>
    </location>
</feature>
<evidence type="ECO:0000256" key="6">
    <source>
        <dbReference type="SAM" id="Phobius"/>
    </source>
</evidence>
<keyword evidence="2" id="KW-1003">Cell membrane</keyword>
<evidence type="ECO:0000313" key="7">
    <source>
        <dbReference type="EMBL" id="PGO77888.1"/>
    </source>
</evidence>
<comment type="subcellular location">
    <subcellularLocation>
        <location evidence="1">Cell membrane</location>
        <topology evidence="1">Multi-pass membrane protein</topology>
    </subcellularLocation>
</comment>
<keyword evidence="4 6" id="KW-1133">Transmembrane helix</keyword>
<feature type="transmembrane region" description="Helical" evidence="6">
    <location>
        <begin position="294"/>
        <end position="319"/>
    </location>
</feature>
<evidence type="ECO:0000256" key="1">
    <source>
        <dbReference type="ARBA" id="ARBA00004651"/>
    </source>
</evidence>
<feature type="transmembrane region" description="Helical" evidence="6">
    <location>
        <begin position="144"/>
        <end position="164"/>
    </location>
</feature>
<dbReference type="InterPro" id="IPR050833">
    <property type="entry name" value="Poly_Biosynth_Transport"/>
</dbReference>
<evidence type="ECO:0000256" key="2">
    <source>
        <dbReference type="ARBA" id="ARBA00022475"/>
    </source>
</evidence>
<gene>
    <name evidence="7" type="ORF">CN980_10835</name>
</gene>